<keyword evidence="3 4" id="KW-0413">Isomerase</keyword>
<dbReference type="EC" id="5.4.99.12" evidence="4"/>
<comment type="similarity">
    <text evidence="1 4 7">Belongs to the tRNA pseudouridine synthase TruA family.</text>
</comment>
<dbReference type="FunFam" id="3.30.70.580:FF:000001">
    <property type="entry name" value="tRNA pseudouridine synthase A"/>
    <property type="match status" value="1"/>
</dbReference>
<comment type="catalytic activity">
    <reaction evidence="4 7">
        <text>uridine(38/39/40) in tRNA = pseudouridine(38/39/40) in tRNA</text>
        <dbReference type="Rhea" id="RHEA:22376"/>
        <dbReference type="Rhea" id="RHEA-COMP:10085"/>
        <dbReference type="Rhea" id="RHEA-COMP:10087"/>
        <dbReference type="ChEBI" id="CHEBI:65314"/>
        <dbReference type="ChEBI" id="CHEBI:65315"/>
        <dbReference type="EC" id="5.4.99.12"/>
    </reaction>
</comment>
<dbReference type="HAMAP" id="MF_00171">
    <property type="entry name" value="TruA"/>
    <property type="match status" value="1"/>
</dbReference>
<dbReference type="Gene3D" id="3.30.70.660">
    <property type="entry name" value="Pseudouridine synthase I, catalytic domain, C-terminal subdomain"/>
    <property type="match status" value="1"/>
</dbReference>
<feature type="active site" description="Nucleophile" evidence="4 5">
    <location>
        <position position="56"/>
    </location>
</feature>
<dbReference type="InterPro" id="IPR020094">
    <property type="entry name" value="TruA/RsuA/RluB/E/F_N"/>
</dbReference>
<evidence type="ECO:0000256" key="6">
    <source>
        <dbReference type="PIRSR" id="PIRSR001430-2"/>
    </source>
</evidence>
<organism evidence="9 10">
    <name type="scientific">Candidatus Sphingobacterium stercoripullorum</name>
    <dbReference type="NCBI Taxonomy" id="2838759"/>
    <lineage>
        <taxon>Bacteria</taxon>
        <taxon>Pseudomonadati</taxon>
        <taxon>Bacteroidota</taxon>
        <taxon>Sphingobacteriia</taxon>
        <taxon>Sphingobacteriales</taxon>
        <taxon>Sphingobacteriaceae</taxon>
        <taxon>Sphingobacterium</taxon>
    </lineage>
</organism>
<accession>A0A9D1WA58</accession>
<dbReference type="InterPro" id="IPR020095">
    <property type="entry name" value="PsdUridine_synth_TruA_C"/>
</dbReference>
<dbReference type="Pfam" id="PF01416">
    <property type="entry name" value="PseudoU_synth_1"/>
    <property type="match status" value="2"/>
</dbReference>
<dbReference type="InterPro" id="IPR001406">
    <property type="entry name" value="PsdUridine_synth_TruA"/>
</dbReference>
<dbReference type="PANTHER" id="PTHR11142">
    <property type="entry name" value="PSEUDOURIDYLATE SYNTHASE"/>
    <property type="match status" value="1"/>
</dbReference>
<dbReference type="AlphaFoldDB" id="A0A9D1WA58"/>
<dbReference type="EMBL" id="DXEZ01000272">
    <property type="protein sequence ID" value="HIX55321.1"/>
    <property type="molecule type" value="Genomic_DNA"/>
</dbReference>
<dbReference type="GO" id="GO:0003723">
    <property type="term" value="F:RNA binding"/>
    <property type="evidence" value="ECO:0007669"/>
    <property type="project" value="InterPro"/>
</dbReference>
<feature type="domain" description="Pseudouridine synthase I TruA alpha/beta" evidence="8">
    <location>
        <begin position="14"/>
        <end position="111"/>
    </location>
</feature>
<name>A0A9D1WA58_9SPHI</name>
<feature type="binding site" evidence="4 6">
    <location>
        <position position="117"/>
    </location>
    <ligand>
        <name>substrate</name>
    </ligand>
</feature>
<comment type="function">
    <text evidence="4">Formation of pseudouridine at positions 38, 39 and 40 in the anticodon stem and loop of transfer RNAs.</text>
</comment>
<comment type="caution">
    <text evidence="9">The sequence shown here is derived from an EMBL/GenBank/DDBJ whole genome shotgun (WGS) entry which is preliminary data.</text>
</comment>
<evidence type="ECO:0000256" key="1">
    <source>
        <dbReference type="ARBA" id="ARBA00009375"/>
    </source>
</evidence>
<reference evidence="9" key="2">
    <citation type="submission" date="2021-04" db="EMBL/GenBank/DDBJ databases">
        <authorList>
            <person name="Gilroy R."/>
        </authorList>
    </citation>
    <scope>NUCLEOTIDE SEQUENCE</scope>
    <source>
        <strain evidence="9">1719</strain>
    </source>
</reference>
<feature type="domain" description="Pseudouridine synthase I TruA alpha/beta" evidence="8">
    <location>
        <begin position="148"/>
        <end position="250"/>
    </location>
</feature>
<comment type="caution">
    <text evidence="4">Lacks conserved residue(s) required for the propagation of feature annotation.</text>
</comment>
<proteinExistence type="inferred from homology"/>
<gene>
    <name evidence="4 9" type="primary">truA</name>
    <name evidence="9" type="ORF">H9853_09855</name>
</gene>
<comment type="subunit">
    <text evidence="4">Homodimer.</text>
</comment>
<protein>
    <recommendedName>
        <fullName evidence="4">tRNA pseudouridine synthase A</fullName>
        <ecNumber evidence="4">5.4.99.12</ecNumber>
    </recommendedName>
    <alternativeName>
        <fullName evidence="4">tRNA pseudouridine(38-40) synthase</fullName>
    </alternativeName>
    <alternativeName>
        <fullName evidence="4">tRNA pseudouridylate synthase I</fullName>
    </alternativeName>
    <alternativeName>
        <fullName evidence="4">tRNA-uridine isomerase I</fullName>
    </alternativeName>
</protein>
<dbReference type="InterPro" id="IPR020097">
    <property type="entry name" value="PsdUridine_synth_TruA_a/b_dom"/>
</dbReference>
<evidence type="ECO:0000313" key="9">
    <source>
        <dbReference type="EMBL" id="HIX55321.1"/>
    </source>
</evidence>
<evidence type="ECO:0000256" key="7">
    <source>
        <dbReference type="RuleBase" id="RU003792"/>
    </source>
</evidence>
<sequence length="252" mass="29196">MSELLKRYFIEFCYKGTAYHGWQIQQNATSVQSVMQSALSRVLKEPIRLTGAGRTDTGVHAKQMFAHFDSQEFLDDNKLARLVKSLNSMLPYDISVFKVFQVHENAHARFDATQRTYEYFTHLNKDPFLKDLSWKLWSMPDVEKMNDAAKFLLGKHDFSCFSKTHTQVYTHICEVRYASWRFQGNQLVFEISANRFLRDMVRAIVGTLLEVGNKGKSVEFIKEVMDSKNRSLAGQSVPAHGLFLKNIQYPYL</sequence>
<dbReference type="PIRSF" id="PIRSF001430">
    <property type="entry name" value="tRNA_psdUrid_synth"/>
    <property type="match status" value="1"/>
</dbReference>
<dbReference type="GO" id="GO:0160147">
    <property type="term" value="F:tRNA pseudouridine(38-40) synthase activity"/>
    <property type="evidence" value="ECO:0007669"/>
    <property type="project" value="UniProtKB-EC"/>
</dbReference>
<evidence type="ECO:0000256" key="3">
    <source>
        <dbReference type="ARBA" id="ARBA00023235"/>
    </source>
</evidence>
<dbReference type="InterPro" id="IPR020103">
    <property type="entry name" value="PsdUridine_synth_cat_dom_sf"/>
</dbReference>
<dbReference type="PANTHER" id="PTHR11142:SF0">
    <property type="entry name" value="TRNA PSEUDOURIDINE SYNTHASE-LIKE 1"/>
    <property type="match status" value="1"/>
</dbReference>
<evidence type="ECO:0000256" key="2">
    <source>
        <dbReference type="ARBA" id="ARBA00022694"/>
    </source>
</evidence>
<keyword evidence="2 4" id="KW-0819">tRNA processing</keyword>
<dbReference type="Gene3D" id="3.30.70.580">
    <property type="entry name" value="Pseudouridine synthase I, catalytic domain, N-terminal subdomain"/>
    <property type="match status" value="1"/>
</dbReference>
<reference evidence="9" key="1">
    <citation type="journal article" date="2021" name="PeerJ">
        <title>Extensive microbial diversity within the chicken gut microbiome revealed by metagenomics and culture.</title>
        <authorList>
            <person name="Gilroy R."/>
            <person name="Ravi A."/>
            <person name="Getino M."/>
            <person name="Pursley I."/>
            <person name="Horton D.L."/>
            <person name="Alikhan N.F."/>
            <person name="Baker D."/>
            <person name="Gharbi K."/>
            <person name="Hall N."/>
            <person name="Watson M."/>
            <person name="Adriaenssens E.M."/>
            <person name="Foster-Nyarko E."/>
            <person name="Jarju S."/>
            <person name="Secka A."/>
            <person name="Antonio M."/>
            <person name="Oren A."/>
            <person name="Chaudhuri R.R."/>
            <person name="La Ragione R."/>
            <person name="Hildebrand F."/>
            <person name="Pallen M.J."/>
        </authorList>
    </citation>
    <scope>NUCLEOTIDE SEQUENCE</scope>
    <source>
        <strain evidence="9">1719</strain>
    </source>
</reference>
<dbReference type="Proteomes" id="UP000824156">
    <property type="component" value="Unassembled WGS sequence"/>
</dbReference>
<evidence type="ECO:0000256" key="4">
    <source>
        <dbReference type="HAMAP-Rule" id="MF_00171"/>
    </source>
</evidence>
<dbReference type="SUPFAM" id="SSF55120">
    <property type="entry name" value="Pseudouridine synthase"/>
    <property type="match status" value="1"/>
</dbReference>
<evidence type="ECO:0000313" key="10">
    <source>
        <dbReference type="Proteomes" id="UP000824156"/>
    </source>
</evidence>
<dbReference type="CDD" id="cd02570">
    <property type="entry name" value="PseudoU_synth_EcTruA"/>
    <property type="match status" value="1"/>
</dbReference>
<dbReference type="NCBIfam" id="TIGR00071">
    <property type="entry name" value="hisT_truA"/>
    <property type="match status" value="1"/>
</dbReference>
<evidence type="ECO:0000259" key="8">
    <source>
        <dbReference type="Pfam" id="PF01416"/>
    </source>
</evidence>
<dbReference type="GO" id="GO:0031119">
    <property type="term" value="P:tRNA pseudouridine synthesis"/>
    <property type="evidence" value="ECO:0007669"/>
    <property type="project" value="UniProtKB-UniRule"/>
</dbReference>
<evidence type="ECO:0000256" key="5">
    <source>
        <dbReference type="PIRSR" id="PIRSR001430-1"/>
    </source>
</evidence>